<evidence type="ECO:0000313" key="2">
    <source>
        <dbReference type="EMBL" id="TDD22643.1"/>
    </source>
</evidence>
<dbReference type="AlphaFoldDB" id="A0A4R4WXR3"/>
<reference evidence="2 3" key="1">
    <citation type="submission" date="2019-02" db="EMBL/GenBank/DDBJ databases">
        <title>Draft genome sequences of novel Actinobacteria.</title>
        <authorList>
            <person name="Sahin N."/>
            <person name="Ay H."/>
            <person name="Saygin H."/>
        </authorList>
    </citation>
    <scope>NUCLEOTIDE SEQUENCE [LARGE SCALE GENOMIC DNA]</scope>
    <source>
        <strain evidence="2 3">16K104</strain>
    </source>
</reference>
<dbReference type="EMBL" id="SMKR01000080">
    <property type="protein sequence ID" value="TDD22643.1"/>
    <property type="molecule type" value="Genomic_DNA"/>
</dbReference>
<proteinExistence type="predicted"/>
<gene>
    <name evidence="2" type="ORF">E1218_19085</name>
</gene>
<name>A0A4R4WXR3_9ACTN</name>
<organism evidence="2 3">
    <name type="scientific">Kribbella turkmenica</name>
    <dbReference type="NCBI Taxonomy" id="2530375"/>
    <lineage>
        <taxon>Bacteria</taxon>
        <taxon>Bacillati</taxon>
        <taxon>Actinomycetota</taxon>
        <taxon>Actinomycetes</taxon>
        <taxon>Propionibacteriales</taxon>
        <taxon>Kribbellaceae</taxon>
        <taxon>Kribbella</taxon>
    </lineage>
</organism>
<dbReference type="Pfam" id="PF00496">
    <property type="entry name" value="SBP_bac_5"/>
    <property type="match status" value="1"/>
</dbReference>
<dbReference type="Gene3D" id="3.10.105.10">
    <property type="entry name" value="Dipeptide-binding Protein, Domain 3"/>
    <property type="match status" value="1"/>
</dbReference>
<protein>
    <submittedName>
        <fullName evidence="2">ABC transporter substrate-binding protein</fullName>
    </submittedName>
</protein>
<accession>A0A4R4WXR3</accession>
<dbReference type="GO" id="GO:1904680">
    <property type="term" value="F:peptide transmembrane transporter activity"/>
    <property type="evidence" value="ECO:0007669"/>
    <property type="project" value="TreeGrafter"/>
</dbReference>
<dbReference type="Gene3D" id="3.90.76.10">
    <property type="entry name" value="Dipeptide-binding Protein, Domain 1"/>
    <property type="match status" value="1"/>
</dbReference>
<dbReference type="SUPFAM" id="SSF53850">
    <property type="entry name" value="Periplasmic binding protein-like II"/>
    <property type="match status" value="1"/>
</dbReference>
<dbReference type="PANTHER" id="PTHR30290">
    <property type="entry name" value="PERIPLASMIC BINDING COMPONENT OF ABC TRANSPORTER"/>
    <property type="match status" value="1"/>
</dbReference>
<keyword evidence="3" id="KW-1185">Reference proteome</keyword>
<dbReference type="Proteomes" id="UP000295172">
    <property type="component" value="Unassembled WGS sequence"/>
</dbReference>
<evidence type="ECO:0000259" key="1">
    <source>
        <dbReference type="Pfam" id="PF00496"/>
    </source>
</evidence>
<evidence type="ECO:0000313" key="3">
    <source>
        <dbReference type="Proteomes" id="UP000295172"/>
    </source>
</evidence>
<feature type="domain" description="Solute-binding protein family 5" evidence="1">
    <location>
        <begin position="135"/>
        <end position="462"/>
    </location>
</feature>
<dbReference type="PANTHER" id="PTHR30290:SF83">
    <property type="entry name" value="ABC TRANSPORTER SUBSTRATE-BINDING PROTEIN"/>
    <property type="match status" value="1"/>
</dbReference>
<comment type="caution">
    <text evidence="2">The sequence shown here is derived from an EMBL/GenBank/DDBJ whole genome shotgun (WGS) entry which is preliminary data.</text>
</comment>
<sequence length="585" mass="61130">MPRILSGAAGFDAVDLDNIGGMFLSCPIRLRVRGHAQDGCDRSPGRPLMTGIPASSVRRTRPGQRRVAAALAAVSMVVVAACAGQSSATDGDQTFSVGIPTFFVQNLTPGSSGSSYVDYAIWSPLTRVDGQSGKLEMLVAESIESTDNVNWTVKLKSGWTFHDGSPVTAQSFADSWNATALGANALTGNASMAILAGYAAMNPPKGKPAAKELSGVKVVDDSTLTVTLAEPNALLPYILSATAFAPLPSGATKDLKKFGTHPIGNGPFKTSGWDTGAQDIKLERYDGYAGTKATAAEVDLHVYQQTGAIYTDFQAGTIDLALLDGADLSKAKKDTPEQVVDVQYPAVVYLSFPLYDSRFANPQLRTAISMAIDREAIVKSLLAGNAKTATGLAPPTLTGGGEAKCDGCAYDPQQAKAALQAAGGWNGPMTLYTYQDPTNEKVLQAIANQLRTNLGIEKVTFEAQPIAQLYEGFAGKSIKGPSLLYSGSPYPHIYAMADQMFSTGAPLNVTGYDSKSFAGSLARAASSKDPNSTTTFAKQAADQALADLPVAPLYWPLGGLVHSDKLSGVVPEVLGGARLSVVKAG</sequence>
<dbReference type="InterPro" id="IPR000914">
    <property type="entry name" value="SBP_5_dom"/>
</dbReference>
<dbReference type="Gene3D" id="3.40.190.10">
    <property type="entry name" value="Periplasmic binding protein-like II"/>
    <property type="match status" value="1"/>
</dbReference>
<dbReference type="GO" id="GO:0015833">
    <property type="term" value="P:peptide transport"/>
    <property type="evidence" value="ECO:0007669"/>
    <property type="project" value="TreeGrafter"/>
</dbReference>
<dbReference type="OrthoDB" id="9046151at2"/>
<dbReference type="InterPro" id="IPR039424">
    <property type="entry name" value="SBP_5"/>
</dbReference>
<dbReference type="CDD" id="cd00995">
    <property type="entry name" value="PBP2_NikA_DppA_OppA_like"/>
    <property type="match status" value="1"/>
</dbReference>